<keyword evidence="2" id="KW-1185">Reference proteome</keyword>
<dbReference type="AlphaFoldDB" id="A0AAF0UR59"/>
<gene>
    <name evidence="1" type="ORF">MTR67_043890</name>
</gene>
<reference evidence="1" key="1">
    <citation type="submission" date="2023-08" db="EMBL/GenBank/DDBJ databases">
        <title>A de novo genome assembly of Solanum verrucosum Schlechtendal, a Mexican diploid species geographically isolated from the other diploid A-genome species in potato relatives.</title>
        <authorList>
            <person name="Hosaka K."/>
        </authorList>
    </citation>
    <scope>NUCLEOTIDE SEQUENCE</scope>
    <source>
        <tissue evidence="1">Young leaves</tissue>
    </source>
</reference>
<evidence type="ECO:0000313" key="1">
    <source>
        <dbReference type="EMBL" id="WMV50505.1"/>
    </source>
</evidence>
<dbReference type="Proteomes" id="UP001234989">
    <property type="component" value="Chromosome 10"/>
</dbReference>
<organism evidence="1 2">
    <name type="scientific">Solanum verrucosum</name>
    <dbReference type="NCBI Taxonomy" id="315347"/>
    <lineage>
        <taxon>Eukaryota</taxon>
        <taxon>Viridiplantae</taxon>
        <taxon>Streptophyta</taxon>
        <taxon>Embryophyta</taxon>
        <taxon>Tracheophyta</taxon>
        <taxon>Spermatophyta</taxon>
        <taxon>Magnoliopsida</taxon>
        <taxon>eudicotyledons</taxon>
        <taxon>Gunneridae</taxon>
        <taxon>Pentapetalae</taxon>
        <taxon>asterids</taxon>
        <taxon>lamiids</taxon>
        <taxon>Solanales</taxon>
        <taxon>Solanaceae</taxon>
        <taxon>Solanoideae</taxon>
        <taxon>Solaneae</taxon>
        <taxon>Solanum</taxon>
    </lineage>
</organism>
<dbReference type="EMBL" id="CP133621">
    <property type="protein sequence ID" value="WMV50505.1"/>
    <property type="molecule type" value="Genomic_DNA"/>
</dbReference>
<accession>A0AAF0UR59</accession>
<sequence length="71" mass="8184">MLSLILYKVEEHDRVLKEIKKNISMLNQMTTSHSISVQLLETQMGHVLSYLYSRQHGGLPSELMTNPKNEV</sequence>
<proteinExistence type="predicted"/>
<name>A0AAF0UR59_SOLVR</name>
<evidence type="ECO:0000313" key="2">
    <source>
        <dbReference type="Proteomes" id="UP001234989"/>
    </source>
</evidence>
<protein>
    <submittedName>
        <fullName evidence="1">Uncharacterized protein</fullName>
    </submittedName>
</protein>